<name>A0ABQ3RGH6_STRRR</name>
<dbReference type="EMBL" id="BNEA01000015">
    <property type="protein sequence ID" value="GHI54961.1"/>
    <property type="molecule type" value="Genomic_DNA"/>
</dbReference>
<proteinExistence type="predicted"/>
<dbReference type="Pfam" id="PF06013">
    <property type="entry name" value="WXG100"/>
    <property type="match status" value="1"/>
</dbReference>
<dbReference type="SUPFAM" id="SSF140453">
    <property type="entry name" value="EsxAB dimer-like"/>
    <property type="match status" value="1"/>
</dbReference>
<sequence length="115" mass="12712">MEMATQRQKVSDKDIIVLEKELLHRFEGIKGQLKELQALIDSLEGNWKGIGAGAFNAKQTEINERMVRIGNILAKFIEAMSTTRKIKDGTEDEVRAQVQSIDVSVGGSTSALSSY</sequence>
<evidence type="ECO:0000313" key="1">
    <source>
        <dbReference type="EMBL" id="GHI54961.1"/>
    </source>
</evidence>
<dbReference type="InterPro" id="IPR010310">
    <property type="entry name" value="T7SS_ESAT-6-like"/>
</dbReference>
<reference evidence="2" key="1">
    <citation type="submission" date="2023-07" db="EMBL/GenBank/DDBJ databases">
        <title>Whole genome shotgun sequence of Streptomyces achromogenes subsp. rubradiris NBRC 14000.</title>
        <authorList>
            <person name="Komaki H."/>
            <person name="Tamura T."/>
        </authorList>
    </citation>
    <scope>NUCLEOTIDE SEQUENCE [LARGE SCALE GENOMIC DNA]</scope>
    <source>
        <strain evidence="2">NBRC 14000</strain>
    </source>
</reference>
<dbReference type="Proteomes" id="UP000646738">
    <property type="component" value="Unassembled WGS sequence"/>
</dbReference>
<evidence type="ECO:0008006" key="3">
    <source>
        <dbReference type="Google" id="ProtNLM"/>
    </source>
</evidence>
<protein>
    <recommendedName>
        <fullName evidence="3">Type VII secretion system (Wss) protein ESAT-6</fullName>
    </recommendedName>
</protein>
<accession>A0ABQ3RGH6</accession>
<organism evidence="1 2">
    <name type="scientific">Streptomyces rubradiris</name>
    <name type="common">Streptomyces achromogenes subsp. rubradiris</name>
    <dbReference type="NCBI Taxonomy" id="285531"/>
    <lineage>
        <taxon>Bacteria</taxon>
        <taxon>Bacillati</taxon>
        <taxon>Actinomycetota</taxon>
        <taxon>Actinomycetes</taxon>
        <taxon>Kitasatosporales</taxon>
        <taxon>Streptomycetaceae</taxon>
        <taxon>Streptomyces</taxon>
    </lineage>
</organism>
<keyword evidence="2" id="KW-1185">Reference proteome</keyword>
<comment type="caution">
    <text evidence="1">The sequence shown here is derived from an EMBL/GenBank/DDBJ whole genome shotgun (WGS) entry which is preliminary data.</text>
</comment>
<dbReference type="Gene3D" id="1.10.287.1060">
    <property type="entry name" value="ESAT-6-like"/>
    <property type="match status" value="1"/>
</dbReference>
<dbReference type="InterPro" id="IPR036689">
    <property type="entry name" value="ESAT-6-like_sf"/>
</dbReference>
<evidence type="ECO:0000313" key="2">
    <source>
        <dbReference type="Proteomes" id="UP000646738"/>
    </source>
</evidence>
<gene>
    <name evidence="1" type="ORF">Srubr_48070</name>
</gene>